<evidence type="ECO:0000313" key="1">
    <source>
        <dbReference type="EMBL" id="AKF13293.1"/>
    </source>
</evidence>
<evidence type="ECO:0000313" key="2">
    <source>
        <dbReference type="Proteomes" id="UP000202958"/>
    </source>
</evidence>
<name>A0A0F6SIZ1_9CAUD</name>
<reference evidence="1 2" key="1">
    <citation type="submission" date="2015-04" db="EMBL/GenBank/DDBJ databases">
        <authorList>
            <person name="Hodson T.S."/>
            <person name="Hyde J.R."/>
            <person name="Schouten J.T."/>
            <person name="Crockett J.T."/>
            <person name="Smith T.A."/>
            <person name="Merrill B.D."/>
            <person name="Crook M.B."/>
            <person name="Griffitts J.S."/>
            <person name="Burnett S.H."/>
            <person name="Grose J.H."/>
            <person name="Breakwell D.P."/>
        </authorList>
    </citation>
    <scope>NUCLEOTIDE SEQUENCE [LARGE SCALE GENOMIC DNA]</scope>
</reference>
<dbReference type="Proteomes" id="UP000202958">
    <property type="component" value="Segment"/>
</dbReference>
<dbReference type="KEGG" id="vg:26638757"/>
<keyword evidence="2" id="KW-1185">Reference proteome</keyword>
<organism evidence="1 2">
    <name type="scientific">Sinorhizobium phage phiN3</name>
    <dbReference type="NCBI Taxonomy" id="1647405"/>
    <lineage>
        <taxon>Viruses</taxon>
        <taxon>Duplodnaviria</taxon>
        <taxon>Heunggongvirae</taxon>
        <taxon>Uroviricota</taxon>
        <taxon>Caudoviricetes</taxon>
        <taxon>Emdodecavirus</taxon>
        <taxon>Emdodecavirus N3</taxon>
    </lineage>
</organism>
<dbReference type="EMBL" id="KR052482">
    <property type="protein sequence ID" value="AKF13293.1"/>
    <property type="molecule type" value="Genomic_DNA"/>
</dbReference>
<dbReference type="GeneID" id="26638757"/>
<protein>
    <submittedName>
        <fullName evidence="1">Uncharacterized protein</fullName>
    </submittedName>
</protein>
<accession>A0A0F6SIZ1</accession>
<dbReference type="RefSeq" id="YP_009212268.1">
    <property type="nucleotide sequence ID" value="NC_028945.1"/>
</dbReference>
<sequence length="77" mass="8727">MKNRKAIAKLRAYKGPVYGCMLVNNDVMYVQLVKSDLIEQLKQKGPDVNTVSVELTDGVMYVDRPEYGDNDEEGDEE</sequence>
<proteinExistence type="predicted"/>
<gene>
    <name evidence="1" type="ORF">PHIN3_28</name>
</gene>